<accession>A0A3N4JSD7</accession>
<sequence>MNINTLTVCFWYSYSWSTIPYNVWMYISIEVQLLCQLLSSPIRGSVAKK</sequence>
<protein>
    <submittedName>
        <fullName evidence="1">Uncharacterized protein</fullName>
    </submittedName>
</protein>
<reference evidence="1 2" key="1">
    <citation type="journal article" date="2018" name="Nat. Ecol. Evol.">
        <title>Pezizomycetes genomes reveal the molecular basis of ectomycorrhizal truffle lifestyle.</title>
        <authorList>
            <person name="Murat C."/>
            <person name="Payen T."/>
            <person name="Noel B."/>
            <person name="Kuo A."/>
            <person name="Morin E."/>
            <person name="Chen J."/>
            <person name="Kohler A."/>
            <person name="Krizsan K."/>
            <person name="Balestrini R."/>
            <person name="Da Silva C."/>
            <person name="Montanini B."/>
            <person name="Hainaut M."/>
            <person name="Levati E."/>
            <person name="Barry K.W."/>
            <person name="Belfiori B."/>
            <person name="Cichocki N."/>
            <person name="Clum A."/>
            <person name="Dockter R.B."/>
            <person name="Fauchery L."/>
            <person name="Guy J."/>
            <person name="Iotti M."/>
            <person name="Le Tacon F."/>
            <person name="Lindquist E.A."/>
            <person name="Lipzen A."/>
            <person name="Malagnac F."/>
            <person name="Mello A."/>
            <person name="Molinier V."/>
            <person name="Miyauchi S."/>
            <person name="Poulain J."/>
            <person name="Riccioni C."/>
            <person name="Rubini A."/>
            <person name="Sitrit Y."/>
            <person name="Splivallo R."/>
            <person name="Traeger S."/>
            <person name="Wang M."/>
            <person name="Zifcakova L."/>
            <person name="Wipf D."/>
            <person name="Zambonelli A."/>
            <person name="Paolocci F."/>
            <person name="Nowrousian M."/>
            <person name="Ottonello S."/>
            <person name="Baldrian P."/>
            <person name="Spatafora J.W."/>
            <person name="Henrissat B."/>
            <person name="Nagy L.G."/>
            <person name="Aury J.M."/>
            <person name="Wincker P."/>
            <person name="Grigoriev I.V."/>
            <person name="Bonfante P."/>
            <person name="Martin F.M."/>
        </authorList>
    </citation>
    <scope>NUCLEOTIDE SEQUENCE [LARGE SCALE GENOMIC DNA]</scope>
    <source>
        <strain evidence="1 2">120613-1</strain>
    </source>
</reference>
<gene>
    <name evidence="1" type="ORF">L873DRAFT_1806124</name>
</gene>
<proteinExistence type="predicted"/>
<keyword evidence="2" id="KW-1185">Reference proteome</keyword>
<evidence type="ECO:0000313" key="2">
    <source>
        <dbReference type="Proteomes" id="UP000276215"/>
    </source>
</evidence>
<name>A0A3N4JSD7_9PEZI</name>
<dbReference type="AlphaFoldDB" id="A0A3N4JSD7"/>
<evidence type="ECO:0000313" key="1">
    <source>
        <dbReference type="EMBL" id="RPA99928.1"/>
    </source>
</evidence>
<organism evidence="1 2">
    <name type="scientific">Choiromyces venosus 120613-1</name>
    <dbReference type="NCBI Taxonomy" id="1336337"/>
    <lineage>
        <taxon>Eukaryota</taxon>
        <taxon>Fungi</taxon>
        <taxon>Dikarya</taxon>
        <taxon>Ascomycota</taxon>
        <taxon>Pezizomycotina</taxon>
        <taxon>Pezizomycetes</taxon>
        <taxon>Pezizales</taxon>
        <taxon>Tuberaceae</taxon>
        <taxon>Choiromyces</taxon>
    </lineage>
</organism>
<dbReference type="EMBL" id="ML120384">
    <property type="protein sequence ID" value="RPA99928.1"/>
    <property type="molecule type" value="Genomic_DNA"/>
</dbReference>
<dbReference type="Proteomes" id="UP000276215">
    <property type="component" value="Unassembled WGS sequence"/>
</dbReference>